<organism evidence="6 7">
    <name type="scientific">Vigna mungo</name>
    <name type="common">Black gram</name>
    <name type="synonym">Phaseolus mungo</name>
    <dbReference type="NCBI Taxonomy" id="3915"/>
    <lineage>
        <taxon>Eukaryota</taxon>
        <taxon>Viridiplantae</taxon>
        <taxon>Streptophyta</taxon>
        <taxon>Embryophyta</taxon>
        <taxon>Tracheophyta</taxon>
        <taxon>Spermatophyta</taxon>
        <taxon>Magnoliopsida</taxon>
        <taxon>eudicotyledons</taxon>
        <taxon>Gunneridae</taxon>
        <taxon>Pentapetalae</taxon>
        <taxon>rosids</taxon>
        <taxon>fabids</taxon>
        <taxon>Fabales</taxon>
        <taxon>Fabaceae</taxon>
        <taxon>Papilionoideae</taxon>
        <taxon>50 kb inversion clade</taxon>
        <taxon>NPAAA clade</taxon>
        <taxon>indigoferoid/millettioid clade</taxon>
        <taxon>Phaseoleae</taxon>
        <taxon>Vigna</taxon>
    </lineage>
</organism>
<name>A0AAQ3RRS9_VIGMU</name>
<sequence length="276" mass="31202">MPKLELVKASSTSLSAVFVMVTKAGESILQVLMSEAPFRPREKLFEKQKYFQHIPKHTYLKGPMDKVTSVAIPLALAASSIYLIILVYALPLPLHALDKLNGFPYRSLSISIFSLWLELLGEWLSLSYRWWQEPVKWSKVDPSADWNSIAFLTLRNSDTFKILSLYDVVGCAYSLPKSEAQNTKGKFSRSKHAKEAICFTVIKAYFVKCVNVSTDLPLTSRYCSLSRSSYRAQIFNAAHQNSDTKKFMDGQNPQTRAQQLTTKLETNFLVGGLWGI</sequence>
<dbReference type="EMBL" id="CP144694">
    <property type="protein sequence ID" value="WVZ02209.1"/>
    <property type="molecule type" value="Genomic_DNA"/>
</dbReference>
<feature type="transmembrane region" description="Helical" evidence="5">
    <location>
        <begin position="70"/>
        <end position="90"/>
    </location>
</feature>
<keyword evidence="5" id="KW-1133">Transmembrane helix</keyword>
<dbReference type="PANTHER" id="PTHR35308">
    <property type="entry name" value="CYTOCHROME C OXIDASE SUBUNIT 7"/>
    <property type="match status" value="1"/>
</dbReference>
<evidence type="ECO:0000256" key="5">
    <source>
        <dbReference type="SAM" id="Phobius"/>
    </source>
</evidence>
<accession>A0AAQ3RRS9</accession>
<keyword evidence="7" id="KW-1185">Reference proteome</keyword>
<reference evidence="6 7" key="1">
    <citation type="journal article" date="2023" name="Life. Sci Alliance">
        <title>Evolutionary insights into 3D genome organization and epigenetic landscape of Vigna mungo.</title>
        <authorList>
            <person name="Junaid A."/>
            <person name="Singh B."/>
            <person name="Bhatia S."/>
        </authorList>
    </citation>
    <scope>NUCLEOTIDE SEQUENCE [LARGE SCALE GENOMIC DNA]</scope>
    <source>
        <strain evidence="6">Urdbean</strain>
    </source>
</reference>
<dbReference type="Pfam" id="PF02238">
    <property type="entry name" value="COX7a"/>
    <property type="match status" value="1"/>
</dbReference>
<evidence type="ECO:0000313" key="7">
    <source>
        <dbReference type="Proteomes" id="UP001374535"/>
    </source>
</evidence>
<evidence type="ECO:0000256" key="1">
    <source>
        <dbReference type="ARBA" id="ARBA00004273"/>
    </source>
</evidence>
<keyword evidence="2" id="KW-0999">Mitochondrion inner membrane</keyword>
<dbReference type="InterPro" id="IPR039297">
    <property type="entry name" value="COX7a"/>
</dbReference>
<evidence type="ECO:0000313" key="6">
    <source>
        <dbReference type="EMBL" id="WVZ02209.1"/>
    </source>
</evidence>
<dbReference type="GO" id="GO:0005743">
    <property type="term" value="C:mitochondrial inner membrane"/>
    <property type="evidence" value="ECO:0007669"/>
    <property type="project" value="UniProtKB-SubCell"/>
</dbReference>
<protein>
    <submittedName>
        <fullName evidence="6">Uncharacterized protein</fullName>
    </submittedName>
</protein>
<proteinExistence type="predicted"/>
<gene>
    <name evidence="6" type="ORF">V8G54_023015</name>
</gene>
<evidence type="ECO:0000256" key="4">
    <source>
        <dbReference type="ARBA" id="ARBA00023136"/>
    </source>
</evidence>
<evidence type="ECO:0000256" key="2">
    <source>
        <dbReference type="ARBA" id="ARBA00022792"/>
    </source>
</evidence>
<keyword evidence="5" id="KW-0812">Transmembrane</keyword>
<dbReference type="PANTHER" id="PTHR35308:SF10">
    <property type="entry name" value="COX VIIA-LIKE PROTEIN"/>
    <property type="match status" value="1"/>
</dbReference>
<dbReference type="Proteomes" id="UP001374535">
    <property type="component" value="Chromosome 7"/>
</dbReference>
<keyword evidence="4 5" id="KW-0472">Membrane</keyword>
<evidence type="ECO:0000256" key="3">
    <source>
        <dbReference type="ARBA" id="ARBA00023128"/>
    </source>
</evidence>
<comment type="subcellular location">
    <subcellularLocation>
        <location evidence="1">Mitochondrion inner membrane</location>
    </subcellularLocation>
</comment>
<dbReference type="AlphaFoldDB" id="A0AAQ3RRS9"/>
<keyword evidence="3" id="KW-0496">Mitochondrion</keyword>